<keyword evidence="6" id="KW-1185">Reference proteome</keyword>
<feature type="compositionally biased region" description="Polar residues" evidence="3">
    <location>
        <begin position="56"/>
        <end position="69"/>
    </location>
</feature>
<accession>A0A5C6D6C2</accession>
<proteinExistence type="predicted"/>
<organism evidence="5 6">
    <name type="scientific">Novipirellula artificiosorum</name>
    <dbReference type="NCBI Taxonomy" id="2528016"/>
    <lineage>
        <taxon>Bacteria</taxon>
        <taxon>Pseudomonadati</taxon>
        <taxon>Planctomycetota</taxon>
        <taxon>Planctomycetia</taxon>
        <taxon>Pirellulales</taxon>
        <taxon>Pirellulaceae</taxon>
        <taxon>Novipirellula</taxon>
    </lineage>
</organism>
<dbReference type="SUPFAM" id="SSF53590">
    <property type="entry name" value="Nucleoside hydrolase"/>
    <property type="match status" value="1"/>
</dbReference>
<protein>
    <submittedName>
        <fullName evidence="5">Ribonucleoside hydrolase RihC</fullName>
    </submittedName>
</protein>
<dbReference type="EMBL" id="SJPV01000017">
    <property type="protein sequence ID" value="TWU31374.1"/>
    <property type="molecule type" value="Genomic_DNA"/>
</dbReference>
<dbReference type="GO" id="GO:0006152">
    <property type="term" value="P:purine nucleoside catabolic process"/>
    <property type="evidence" value="ECO:0007669"/>
    <property type="project" value="TreeGrafter"/>
</dbReference>
<evidence type="ECO:0000313" key="5">
    <source>
        <dbReference type="EMBL" id="TWU31374.1"/>
    </source>
</evidence>
<dbReference type="PANTHER" id="PTHR12304">
    <property type="entry name" value="INOSINE-URIDINE PREFERRING NUCLEOSIDE HYDROLASE"/>
    <property type="match status" value="1"/>
</dbReference>
<evidence type="ECO:0000256" key="1">
    <source>
        <dbReference type="ARBA" id="ARBA00022801"/>
    </source>
</evidence>
<feature type="domain" description="Inosine/uridine-preferring nucleoside hydrolase" evidence="4">
    <location>
        <begin position="86"/>
        <end position="316"/>
    </location>
</feature>
<keyword evidence="1 5" id="KW-0378">Hydrolase</keyword>
<evidence type="ECO:0000256" key="3">
    <source>
        <dbReference type="SAM" id="MobiDB-lite"/>
    </source>
</evidence>
<evidence type="ECO:0000313" key="6">
    <source>
        <dbReference type="Proteomes" id="UP000319143"/>
    </source>
</evidence>
<dbReference type="InterPro" id="IPR036452">
    <property type="entry name" value="Ribo_hydro-like"/>
</dbReference>
<dbReference type="GO" id="GO:0005829">
    <property type="term" value="C:cytosol"/>
    <property type="evidence" value="ECO:0007669"/>
    <property type="project" value="TreeGrafter"/>
</dbReference>
<name>A0A5C6D6C2_9BACT</name>
<dbReference type="PANTHER" id="PTHR12304:SF4">
    <property type="entry name" value="URIDINE NUCLEOSIDASE"/>
    <property type="match status" value="1"/>
</dbReference>
<keyword evidence="2" id="KW-0326">Glycosidase</keyword>
<evidence type="ECO:0000259" key="4">
    <source>
        <dbReference type="Pfam" id="PF01156"/>
    </source>
</evidence>
<dbReference type="AlphaFoldDB" id="A0A5C6D6C2"/>
<comment type="caution">
    <text evidence="5">The sequence shown here is derived from an EMBL/GenBank/DDBJ whole genome shotgun (WGS) entry which is preliminary data.</text>
</comment>
<dbReference type="InterPro" id="IPR023186">
    <property type="entry name" value="IUNH"/>
</dbReference>
<dbReference type="GO" id="GO:0008477">
    <property type="term" value="F:purine nucleosidase activity"/>
    <property type="evidence" value="ECO:0007669"/>
    <property type="project" value="TreeGrafter"/>
</dbReference>
<evidence type="ECO:0000256" key="2">
    <source>
        <dbReference type="ARBA" id="ARBA00023295"/>
    </source>
</evidence>
<feature type="region of interest" description="Disordered" evidence="3">
    <location>
        <begin position="56"/>
        <end position="77"/>
    </location>
</feature>
<dbReference type="Gene3D" id="3.90.245.10">
    <property type="entry name" value="Ribonucleoside hydrolase-like"/>
    <property type="match status" value="1"/>
</dbReference>
<dbReference type="Pfam" id="PF01156">
    <property type="entry name" value="IU_nuc_hydro"/>
    <property type="match status" value="1"/>
</dbReference>
<reference evidence="5 6" key="1">
    <citation type="submission" date="2019-02" db="EMBL/GenBank/DDBJ databases">
        <title>Deep-cultivation of Planctomycetes and their phenomic and genomic characterization uncovers novel biology.</title>
        <authorList>
            <person name="Wiegand S."/>
            <person name="Jogler M."/>
            <person name="Boedeker C."/>
            <person name="Pinto D."/>
            <person name="Vollmers J."/>
            <person name="Rivas-Marin E."/>
            <person name="Kohn T."/>
            <person name="Peeters S.H."/>
            <person name="Heuer A."/>
            <person name="Rast P."/>
            <person name="Oberbeckmann S."/>
            <person name="Bunk B."/>
            <person name="Jeske O."/>
            <person name="Meyerdierks A."/>
            <person name="Storesund J.E."/>
            <person name="Kallscheuer N."/>
            <person name="Luecker S."/>
            <person name="Lage O.M."/>
            <person name="Pohl T."/>
            <person name="Merkel B.J."/>
            <person name="Hornburger P."/>
            <person name="Mueller R.-W."/>
            <person name="Bruemmer F."/>
            <person name="Labrenz M."/>
            <person name="Spormann A.M."/>
            <person name="Op Den Camp H."/>
            <person name="Overmann J."/>
            <person name="Amann R."/>
            <person name="Jetten M.S.M."/>
            <person name="Mascher T."/>
            <person name="Medema M.H."/>
            <person name="Devos D.P."/>
            <person name="Kaster A.-K."/>
            <person name="Ovreas L."/>
            <person name="Rohde M."/>
            <person name="Galperin M.Y."/>
            <person name="Jogler C."/>
        </authorList>
    </citation>
    <scope>NUCLEOTIDE SEQUENCE [LARGE SCALE GENOMIC DNA]</scope>
    <source>
        <strain evidence="5 6">Poly41</strain>
    </source>
</reference>
<sequence length="363" mass="39956">MVRVVGAIQTRVRVWETGVNTYLKARAVTKSLLHLAGPGIVTLAVMTINLQSSFGQKSDSAETGSNPSETRGVPQVPAAGERLPLLIDSDVANEIDDLYAITLALAANDRFELKGMVATHFAQWAGPDSTDQSYELLQQLLEVSGNQDQFPVARGGDPMQYTGVPTSSQGADLIIKLARQASPQEPLWVVVLGAATNTASAILQAPSIKPNIRVIFHARCAQYWPQRTVQFNVVGDVIAVQTLLSSRVPLVWFDTGTELTIPYDETKSRLAPMGATGKFLHEFRDQKPEFAKATKGFFDMGDIAWLMDPSLCKMETVPAPLLRRNLGFDKDRTYGNMLRVSEIDVSRTWQLFFETLDQSTKIQ</sequence>
<dbReference type="InterPro" id="IPR001910">
    <property type="entry name" value="Inosine/uridine_hydrolase_dom"/>
</dbReference>
<dbReference type="Proteomes" id="UP000319143">
    <property type="component" value="Unassembled WGS sequence"/>
</dbReference>
<gene>
    <name evidence="5" type="ORF">Poly41_62430</name>
</gene>